<comment type="pathway">
    <text evidence="3">Carbohydrate degradation; glycolysis; D-glyceraldehyde 3-phosphate from glycerone phosphate: step 1/1.</text>
</comment>
<dbReference type="CDD" id="cd00311">
    <property type="entry name" value="TIM"/>
    <property type="match status" value="1"/>
</dbReference>
<dbReference type="GO" id="GO:0006096">
    <property type="term" value="P:glycolytic process"/>
    <property type="evidence" value="ECO:0007669"/>
    <property type="project" value="UniProtKB-UniRule"/>
</dbReference>
<keyword evidence="5" id="KW-1185">Reference proteome</keyword>
<organism evidence="4 5">
    <name type="scientific">Candidatus Nephthysia bennettiae</name>
    <dbReference type="NCBI Taxonomy" id="3127016"/>
    <lineage>
        <taxon>Bacteria</taxon>
        <taxon>Bacillati</taxon>
        <taxon>Candidatus Dormiibacterota</taxon>
        <taxon>Candidatus Dormibacteria</taxon>
        <taxon>Candidatus Dormibacterales</taxon>
        <taxon>Candidatus Dormibacteraceae</taxon>
        <taxon>Candidatus Nephthysia</taxon>
    </lineage>
</organism>
<evidence type="ECO:0000256" key="3">
    <source>
        <dbReference type="RuleBase" id="RU363013"/>
    </source>
</evidence>
<comment type="subcellular location">
    <subcellularLocation>
        <location evidence="3">Cytoplasm</location>
    </subcellularLocation>
</comment>
<dbReference type="PROSITE" id="PS51440">
    <property type="entry name" value="TIM_2"/>
    <property type="match status" value="1"/>
</dbReference>
<dbReference type="AlphaFoldDB" id="A0A934KAN8"/>
<comment type="caution">
    <text evidence="4">The sequence shown here is derived from an EMBL/GenBank/DDBJ whole genome shotgun (WGS) entry which is preliminary data.</text>
</comment>
<dbReference type="InterPro" id="IPR013785">
    <property type="entry name" value="Aldolase_TIM"/>
</dbReference>
<name>A0A934KAN8_9BACT</name>
<dbReference type="Proteomes" id="UP000612893">
    <property type="component" value="Unassembled WGS sequence"/>
</dbReference>
<sequence>MNPVLASDAAELGRGAVDAARAAAQTLDVVLLPPFPWLLVVVELARGSGVGLGAQDCFWERAGAYTGEVSAAMLSGWCGWVLAGHSERRNLFGETDEWVSLKVRAALSAGLQVILCVGELDEEFEAGQTEAVVSRQLRAATQDLLPNEATRLVIAYEPVWAIGTGKNADPEHARRTMEVIRQVLHDSFNMEVASRLRILYGGSVNAANVASYVELAVCDGCLIGGASLKVHEFASLIQVVAEVYGAPSLGPATSS</sequence>
<dbReference type="EMBL" id="JAEKNR010000165">
    <property type="protein sequence ID" value="MBJ7599638.1"/>
    <property type="molecule type" value="Genomic_DNA"/>
</dbReference>
<dbReference type="Gene3D" id="3.20.20.70">
    <property type="entry name" value="Aldolase class I"/>
    <property type="match status" value="1"/>
</dbReference>
<dbReference type="InterPro" id="IPR035990">
    <property type="entry name" value="TIM_sf"/>
</dbReference>
<dbReference type="GO" id="GO:0004807">
    <property type="term" value="F:triose-phosphate isomerase activity"/>
    <property type="evidence" value="ECO:0007669"/>
    <property type="project" value="UniProtKB-UniRule"/>
</dbReference>
<keyword evidence="3" id="KW-0312">Gluconeogenesis</keyword>
<dbReference type="PROSITE" id="PS00171">
    <property type="entry name" value="TIM_1"/>
    <property type="match status" value="1"/>
</dbReference>
<protein>
    <recommendedName>
        <fullName evidence="3">Triosephosphate isomerase</fullName>
        <ecNumber evidence="3">5.3.1.1</ecNumber>
    </recommendedName>
</protein>
<evidence type="ECO:0000256" key="2">
    <source>
        <dbReference type="ARBA" id="ARBA00023235"/>
    </source>
</evidence>
<comment type="subunit">
    <text evidence="3">Homodimer.</text>
</comment>
<dbReference type="PANTHER" id="PTHR21139:SF42">
    <property type="entry name" value="TRIOSEPHOSPHATE ISOMERASE"/>
    <property type="match status" value="1"/>
</dbReference>
<evidence type="ECO:0000313" key="4">
    <source>
        <dbReference type="EMBL" id="MBJ7599638.1"/>
    </source>
</evidence>
<accession>A0A934KAN8</accession>
<dbReference type="PANTHER" id="PTHR21139">
    <property type="entry name" value="TRIOSEPHOSPHATE ISOMERASE"/>
    <property type="match status" value="1"/>
</dbReference>
<evidence type="ECO:0000313" key="5">
    <source>
        <dbReference type="Proteomes" id="UP000612893"/>
    </source>
</evidence>
<keyword evidence="3" id="KW-0324">Glycolysis</keyword>
<comment type="pathway">
    <text evidence="3">Carbohydrate biosynthesis; gluconeogenesis.</text>
</comment>
<dbReference type="Pfam" id="PF00121">
    <property type="entry name" value="TIM"/>
    <property type="match status" value="1"/>
</dbReference>
<gene>
    <name evidence="4" type="ORF">JF922_16360</name>
</gene>
<keyword evidence="2 3" id="KW-0413">Isomerase</keyword>
<comment type="similarity">
    <text evidence="1 3">Belongs to the triosephosphate isomerase family.</text>
</comment>
<dbReference type="GO" id="GO:0006094">
    <property type="term" value="P:gluconeogenesis"/>
    <property type="evidence" value="ECO:0007669"/>
    <property type="project" value="UniProtKB-KW"/>
</dbReference>
<dbReference type="InterPro" id="IPR000652">
    <property type="entry name" value="Triosephosphate_isomerase"/>
</dbReference>
<comment type="catalytic activity">
    <reaction evidence="3">
        <text>D-glyceraldehyde 3-phosphate = dihydroxyacetone phosphate</text>
        <dbReference type="Rhea" id="RHEA:18585"/>
        <dbReference type="ChEBI" id="CHEBI:57642"/>
        <dbReference type="ChEBI" id="CHEBI:59776"/>
        <dbReference type="EC" id="5.3.1.1"/>
    </reaction>
</comment>
<dbReference type="SUPFAM" id="SSF51351">
    <property type="entry name" value="Triosephosphate isomerase (TIM)"/>
    <property type="match status" value="1"/>
</dbReference>
<dbReference type="InterPro" id="IPR020861">
    <property type="entry name" value="Triosephosphate_isomerase_AS"/>
</dbReference>
<reference evidence="4" key="1">
    <citation type="submission" date="2020-10" db="EMBL/GenBank/DDBJ databases">
        <title>Ca. Dormibacterota MAGs.</title>
        <authorList>
            <person name="Montgomery K."/>
        </authorList>
    </citation>
    <scope>NUCLEOTIDE SEQUENCE [LARGE SCALE GENOMIC DNA]</scope>
    <source>
        <strain evidence="4">SC8812_S17_10</strain>
    </source>
</reference>
<dbReference type="EC" id="5.3.1.1" evidence="3"/>
<dbReference type="NCBIfam" id="TIGR00419">
    <property type="entry name" value="tim"/>
    <property type="match status" value="1"/>
</dbReference>
<keyword evidence="3" id="KW-0963">Cytoplasm</keyword>
<proteinExistence type="inferred from homology"/>
<evidence type="ECO:0000256" key="1">
    <source>
        <dbReference type="ARBA" id="ARBA00007422"/>
    </source>
</evidence>
<dbReference type="GO" id="GO:0005737">
    <property type="term" value="C:cytoplasm"/>
    <property type="evidence" value="ECO:0007669"/>
    <property type="project" value="UniProtKB-SubCell"/>
</dbReference>